<gene>
    <name evidence="3" type="ORF">BD311DRAFT_609601</name>
</gene>
<dbReference type="Pfam" id="PF20153">
    <property type="entry name" value="DUF6535"/>
    <property type="match status" value="1"/>
</dbReference>
<keyword evidence="1" id="KW-1133">Transmembrane helix</keyword>
<dbReference type="OrthoDB" id="3185525at2759"/>
<evidence type="ECO:0000256" key="1">
    <source>
        <dbReference type="SAM" id="Phobius"/>
    </source>
</evidence>
<feature type="non-terminal residue" evidence="3">
    <location>
        <position position="1"/>
    </location>
</feature>
<protein>
    <recommendedName>
        <fullName evidence="2">DUF6535 domain-containing protein</fullName>
    </recommendedName>
</protein>
<evidence type="ECO:0000259" key="2">
    <source>
        <dbReference type="Pfam" id="PF20153"/>
    </source>
</evidence>
<sequence>LERKVKKETNEDRRTQAWADAALVVKEYNDELVDQWNKEIDGLLTFAGLFSAVLTAFNVLAYPLLLPLPTDRTAEILVQISAQLSGFSVNPSFVNSTRPSFDSLPAPPPFQPLQYAIWLNALWFTSLVFSLASATVGIIVKQWLKEHTSGLSKVSAEIARRRQDRLNNLNHWHVSSIVTMLP</sequence>
<dbReference type="EMBL" id="ML143541">
    <property type="protein sequence ID" value="TBU22459.1"/>
    <property type="molecule type" value="Genomic_DNA"/>
</dbReference>
<dbReference type="Proteomes" id="UP000292957">
    <property type="component" value="Unassembled WGS sequence"/>
</dbReference>
<reference evidence="3" key="1">
    <citation type="submission" date="2019-01" db="EMBL/GenBank/DDBJ databases">
        <title>Draft genome sequences of three monokaryotic isolates of the white-rot basidiomycete fungus Dichomitus squalens.</title>
        <authorList>
            <consortium name="DOE Joint Genome Institute"/>
            <person name="Lopez S.C."/>
            <person name="Andreopoulos B."/>
            <person name="Pangilinan J."/>
            <person name="Lipzen A."/>
            <person name="Riley R."/>
            <person name="Ahrendt S."/>
            <person name="Ng V."/>
            <person name="Barry K."/>
            <person name="Daum C."/>
            <person name="Grigoriev I.V."/>
            <person name="Hilden K.S."/>
            <person name="Makela M.R."/>
            <person name="de Vries R.P."/>
        </authorList>
    </citation>
    <scope>NUCLEOTIDE SEQUENCE [LARGE SCALE GENOMIC DNA]</scope>
    <source>
        <strain evidence="3">OM18370.1</strain>
    </source>
</reference>
<accession>A0A4Q9M6D9</accession>
<keyword evidence="1" id="KW-0472">Membrane</keyword>
<name>A0A4Q9M6D9_9APHY</name>
<feature type="domain" description="DUF6535" evidence="2">
    <location>
        <begin position="18"/>
        <end position="182"/>
    </location>
</feature>
<feature type="transmembrane region" description="Helical" evidence="1">
    <location>
        <begin position="43"/>
        <end position="65"/>
    </location>
</feature>
<organism evidence="3">
    <name type="scientific">Dichomitus squalens</name>
    <dbReference type="NCBI Taxonomy" id="114155"/>
    <lineage>
        <taxon>Eukaryota</taxon>
        <taxon>Fungi</taxon>
        <taxon>Dikarya</taxon>
        <taxon>Basidiomycota</taxon>
        <taxon>Agaricomycotina</taxon>
        <taxon>Agaricomycetes</taxon>
        <taxon>Polyporales</taxon>
        <taxon>Polyporaceae</taxon>
        <taxon>Dichomitus</taxon>
    </lineage>
</organism>
<dbReference type="InterPro" id="IPR045338">
    <property type="entry name" value="DUF6535"/>
</dbReference>
<feature type="non-terminal residue" evidence="3">
    <location>
        <position position="182"/>
    </location>
</feature>
<proteinExistence type="predicted"/>
<keyword evidence="1" id="KW-0812">Transmembrane</keyword>
<dbReference type="AlphaFoldDB" id="A0A4Q9M6D9"/>
<evidence type="ECO:0000313" key="3">
    <source>
        <dbReference type="EMBL" id="TBU22459.1"/>
    </source>
</evidence>
<feature type="transmembrane region" description="Helical" evidence="1">
    <location>
        <begin position="115"/>
        <end position="140"/>
    </location>
</feature>